<keyword evidence="1" id="KW-0539">Nucleus</keyword>
<accession>A0AAJ0F6W5</accession>
<dbReference type="GO" id="GO:0000981">
    <property type="term" value="F:DNA-binding transcription factor activity, RNA polymerase II-specific"/>
    <property type="evidence" value="ECO:0007669"/>
    <property type="project" value="InterPro"/>
</dbReference>
<dbReference type="SUPFAM" id="SSF57701">
    <property type="entry name" value="Zn2/Cys6 DNA-binding domain"/>
    <property type="match status" value="1"/>
</dbReference>
<dbReference type="Gene3D" id="4.10.240.10">
    <property type="entry name" value="Zn(2)-C6 fungal-type DNA-binding domain"/>
    <property type="match status" value="1"/>
</dbReference>
<reference evidence="4" key="1">
    <citation type="submission" date="2023-06" db="EMBL/GenBank/DDBJ databases">
        <title>Genome-scale phylogeny and comparative genomics of the fungal order Sordariales.</title>
        <authorList>
            <consortium name="Lawrence Berkeley National Laboratory"/>
            <person name="Hensen N."/>
            <person name="Bonometti L."/>
            <person name="Westerberg I."/>
            <person name="Brannstrom I.O."/>
            <person name="Guillou S."/>
            <person name="Cros-Aarteil S."/>
            <person name="Calhoun S."/>
            <person name="Haridas S."/>
            <person name="Kuo A."/>
            <person name="Mondo S."/>
            <person name="Pangilinan J."/>
            <person name="Riley R."/>
            <person name="Labutti K."/>
            <person name="Andreopoulos B."/>
            <person name="Lipzen A."/>
            <person name="Chen C."/>
            <person name="Yanf M."/>
            <person name="Daum C."/>
            <person name="Ng V."/>
            <person name="Clum A."/>
            <person name="Steindorff A."/>
            <person name="Ohm R."/>
            <person name="Martin F."/>
            <person name="Silar P."/>
            <person name="Natvig D."/>
            <person name="Lalanne C."/>
            <person name="Gautier V."/>
            <person name="Ament-Velasquez S.L."/>
            <person name="Kruys A."/>
            <person name="Hutchinson M.I."/>
            <person name="Powell A.J."/>
            <person name="Barry K."/>
            <person name="Miller A.N."/>
            <person name="Grigoriev I.V."/>
            <person name="Debuchy R."/>
            <person name="Gladieux P."/>
            <person name="Thoren M.H."/>
            <person name="Johannesson H."/>
        </authorList>
    </citation>
    <scope>NUCLEOTIDE SEQUENCE</scope>
    <source>
        <strain evidence="4">PSN4</strain>
    </source>
</reference>
<feature type="domain" description="Zn(2)-C6 fungal-type" evidence="3">
    <location>
        <begin position="27"/>
        <end position="50"/>
    </location>
</feature>
<keyword evidence="5" id="KW-1185">Reference proteome</keyword>
<dbReference type="InterPro" id="IPR001138">
    <property type="entry name" value="Zn2Cys6_DnaBD"/>
</dbReference>
<dbReference type="Proteomes" id="UP001239445">
    <property type="component" value="Unassembled WGS sequence"/>
</dbReference>
<evidence type="ECO:0000259" key="3">
    <source>
        <dbReference type="Pfam" id="PF00172"/>
    </source>
</evidence>
<dbReference type="CDD" id="cd00067">
    <property type="entry name" value="GAL4"/>
    <property type="match status" value="1"/>
</dbReference>
<dbReference type="PANTHER" id="PTHR35392:SF4">
    <property type="entry name" value="ZN(II)2CYS6 TRANSCRIPTION FACTOR (EUROFUNG)"/>
    <property type="match status" value="1"/>
</dbReference>
<name>A0AAJ0F6W5_9PEZI</name>
<feature type="region of interest" description="Disordered" evidence="2">
    <location>
        <begin position="401"/>
        <end position="425"/>
    </location>
</feature>
<feature type="compositionally biased region" description="Low complexity" evidence="2">
    <location>
        <begin position="402"/>
        <end position="417"/>
    </location>
</feature>
<evidence type="ECO:0000256" key="2">
    <source>
        <dbReference type="SAM" id="MobiDB-lite"/>
    </source>
</evidence>
<evidence type="ECO:0000313" key="5">
    <source>
        <dbReference type="Proteomes" id="UP001239445"/>
    </source>
</evidence>
<dbReference type="GO" id="GO:0008270">
    <property type="term" value="F:zinc ion binding"/>
    <property type="evidence" value="ECO:0007669"/>
    <property type="project" value="InterPro"/>
</dbReference>
<proteinExistence type="predicted"/>
<dbReference type="InterPro" id="IPR036864">
    <property type="entry name" value="Zn2-C6_fun-type_DNA-bd_sf"/>
</dbReference>
<evidence type="ECO:0000256" key="1">
    <source>
        <dbReference type="ARBA" id="ARBA00023242"/>
    </source>
</evidence>
<evidence type="ECO:0000313" key="4">
    <source>
        <dbReference type="EMBL" id="KAK1752773.1"/>
    </source>
</evidence>
<comment type="caution">
    <text evidence="4">The sequence shown here is derived from an EMBL/GenBank/DDBJ whole genome shotgun (WGS) entry which is preliminary data.</text>
</comment>
<dbReference type="Pfam" id="PF00172">
    <property type="entry name" value="Zn_clus"/>
    <property type="match status" value="1"/>
</dbReference>
<dbReference type="InterPro" id="IPR052973">
    <property type="entry name" value="Fungal_sec-metab_reg_TF"/>
</dbReference>
<protein>
    <recommendedName>
        <fullName evidence="3">Zn(2)-C6 fungal-type domain-containing protein</fullName>
    </recommendedName>
</protein>
<organism evidence="4 5">
    <name type="scientific">Echria macrotheca</name>
    <dbReference type="NCBI Taxonomy" id="438768"/>
    <lineage>
        <taxon>Eukaryota</taxon>
        <taxon>Fungi</taxon>
        <taxon>Dikarya</taxon>
        <taxon>Ascomycota</taxon>
        <taxon>Pezizomycotina</taxon>
        <taxon>Sordariomycetes</taxon>
        <taxon>Sordariomycetidae</taxon>
        <taxon>Sordariales</taxon>
        <taxon>Schizotheciaceae</taxon>
        <taxon>Echria</taxon>
    </lineage>
</organism>
<sequence length="480" mass="53655">MAAPREGEAKLSVQGKAKVREVRRQGACLRCRMLKIQCSNNNPCQPCLQSALRGSERKVLSFCYCVRTRFADVNIFESAQTQAAAKNMQIEHLMSQMGVLLARIATPANFITSDPVVFTDKITAWLSDPNFNLPDGSIVGICCSSLLSLQFRDDSLEDDGLATEFRRFMLASSLAHSGWKAKRGGLRRSDVSVVGHVAGYRLIKRLDRILTPQFLAKCDQQSCQVLFLLVLGTVLGMSYASSFPEAPSTSPELLGSEFRRNPTLWLAMKEHLCQMLAHHLIFLGSILGIKLETGLEQNIIDTATQRWKKIEPYVWADTQFTPLKLPYIGPMRPNFGLKNEFGVAPSPSLDRSYSEEPPPFPPSTQRMIPIAFPEMSHFQPSTTDDWSQNPQSYLDMTDEPESYYTASQAESSAAEPENMARSQTEPLTKAAVYSFPETGRQRSRTMWLVRPIDAGPEHGQVNVHARLRGPAQGRDFQLFV</sequence>
<dbReference type="PANTHER" id="PTHR35392">
    <property type="entry name" value="ZN(II)2CYS6 TRANSCRIPTION FACTOR (EUROFUNG)-RELATED-RELATED"/>
    <property type="match status" value="1"/>
</dbReference>
<dbReference type="AlphaFoldDB" id="A0AAJ0F6W5"/>
<dbReference type="EMBL" id="MU839839">
    <property type="protein sequence ID" value="KAK1752773.1"/>
    <property type="molecule type" value="Genomic_DNA"/>
</dbReference>
<gene>
    <name evidence="4" type="ORF">QBC47DRAFT_424864</name>
</gene>